<name>A0AAV4YD09_CAEEX</name>
<gene>
    <name evidence="2" type="primary">AVEN_79227_1</name>
    <name evidence="2" type="ORF">CEXT_223401</name>
</gene>
<dbReference type="Proteomes" id="UP001054945">
    <property type="component" value="Unassembled WGS sequence"/>
</dbReference>
<feature type="region of interest" description="Disordered" evidence="1">
    <location>
        <begin position="293"/>
        <end position="353"/>
    </location>
</feature>
<comment type="caution">
    <text evidence="2">The sequence shown here is derived from an EMBL/GenBank/DDBJ whole genome shotgun (WGS) entry which is preliminary data.</text>
</comment>
<evidence type="ECO:0000256" key="1">
    <source>
        <dbReference type="SAM" id="MobiDB-lite"/>
    </source>
</evidence>
<sequence length="353" mass="39812">MVKFTALGVRMEIKVILLLTAISIIDAGLLNTAYYPKSFYGGFSYSPSYDAHRNYNTAKYYAKKSYDLARLNAGIYGLEMVFMALGMEPFYNLRFSDIIHNRYYPQLVKDIKSNIFNPASIHLYFQQAIPTFLRALVAPIRRAMHLDLDSVHTHLGINIHISSKVHQLTKGTPLNTFTGYDSIYGTRYNKFPPKLPAIGSKILPPYKGFPVGGVSIVKDPFQFNPNYGVRFDDYRSRQLVQTNRDPPWNNFPSSPVLGNAGYSLIPPVGDFSAGAPSYEYYTDPFNEYAARSDNDAARSDNNAARSDNELARSFKYDESTKKASDKPDLVAHGSIESKAEDMRREFESSSKTE</sequence>
<protein>
    <submittedName>
        <fullName evidence="2">Uncharacterized protein</fullName>
    </submittedName>
</protein>
<proteinExistence type="predicted"/>
<feature type="compositionally biased region" description="Basic and acidic residues" evidence="1">
    <location>
        <begin position="306"/>
        <end position="353"/>
    </location>
</feature>
<organism evidence="2 3">
    <name type="scientific">Caerostris extrusa</name>
    <name type="common">Bark spider</name>
    <name type="synonym">Caerostris bankana</name>
    <dbReference type="NCBI Taxonomy" id="172846"/>
    <lineage>
        <taxon>Eukaryota</taxon>
        <taxon>Metazoa</taxon>
        <taxon>Ecdysozoa</taxon>
        <taxon>Arthropoda</taxon>
        <taxon>Chelicerata</taxon>
        <taxon>Arachnida</taxon>
        <taxon>Araneae</taxon>
        <taxon>Araneomorphae</taxon>
        <taxon>Entelegynae</taxon>
        <taxon>Araneoidea</taxon>
        <taxon>Araneidae</taxon>
        <taxon>Caerostris</taxon>
    </lineage>
</organism>
<evidence type="ECO:0000313" key="3">
    <source>
        <dbReference type="Proteomes" id="UP001054945"/>
    </source>
</evidence>
<dbReference type="AlphaFoldDB" id="A0AAV4YD09"/>
<keyword evidence="3" id="KW-1185">Reference proteome</keyword>
<accession>A0AAV4YD09</accession>
<dbReference type="EMBL" id="BPLR01001712">
    <property type="protein sequence ID" value="GIZ04271.1"/>
    <property type="molecule type" value="Genomic_DNA"/>
</dbReference>
<evidence type="ECO:0000313" key="2">
    <source>
        <dbReference type="EMBL" id="GIZ04271.1"/>
    </source>
</evidence>
<reference evidence="2 3" key="1">
    <citation type="submission" date="2021-06" db="EMBL/GenBank/DDBJ databases">
        <title>Caerostris extrusa draft genome.</title>
        <authorList>
            <person name="Kono N."/>
            <person name="Arakawa K."/>
        </authorList>
    </citation>
    <scope>NUCLEOTIDE SEQUENCE [LARGE SCALE GENOMIC DNA]</scope>
</reference>